<sequence>MANLNEFLIQNVIENVERGENQQRVRIEAVDPFDLSDFRFIKLFRLRKEDVEDIEELIEPLLNQRQRLTGLTTRTKLLAALRFFAGGSYQLDVGGNYTVGLSQPSVSRAIHEIIDAFNTPFMLNRFIKFPQTIEELTNIRQRFFYKFGLPGIIGCIDGTHVSIVTPIENEHLYINRKRYHSLNVQIICDEQLKITNVNARFPGSTHDSFVWQNSNIFTFLRDLPREHRGSYYLLGDSGYPLRAWMMTPILPEPPAGSPEANYNARIRTIRSSVEMCHGKLKNRFRCLLKDRTLHYSPVTAGQIVNSCAVLHNICIGNNVPLYEDEIVVEEMDNQNYEENPREENFQNDLAEGRRIRQVLIRNYCNHNNDNN</sequence>
<comment type="subcellular location">
    <subcellularLocation>
        <location evidence="2">Nucleus</location>
    </subcellularLocation>
</comment>
<proteinExistence type="inferred from homology"/>
<comment type="caution">
    <text evidence="9">The sequence shown here is derived from an EMBL/GenBank/DDBJ whole genome shotgun (WGS) entry which is preliminary data.</text>
</comment>
<evidence type="ECO:0000256" key="1">
    <source>
        <dbReference type="ARBA" id="ARBA00001968"/>
    </source>
</evidence>
<evidence type="ECO:0000256" key="2">
    <source>
        <dbReference type="ARBA" id="ARBA00004123"/>
    </source>
</evidence>
<organism evidence="9 10">
    <name type="scientific">Zophobas morio</name>
    <dbReference type="NCBI Taxonomy" id="2755281"/>
    <lineage>
        <taxon>Eukaryota</taxon>
        <taxon>Metazoa</taxon>
        <taxon>Ecdysozoa</taxon>
        <taxon>Arthropoda</taxon>
        <taxon>Hexapoda</taxon>
        <taxon>Insecta</taxon>
        <taxon>Pterygota</taxon>
        <taxon>Neoptera</taxon>
        <taxon>Endopterygota</taxon>
        <taxon>Coleoptera</taxon>
        <taxon>Polyphaga</taxon>
        <taxon>Cucujiformia</taxon>
        <taxon>Tenebrionidae</taxon>
        <taxon>Zophobas</taxon>
    </lineage>
</organism>
<evidence type="ECO:0000256" key="6">
    <source>
        <dbReference type="ARBA" id="ARBA00022801"/>
    </source>
</evidence>
<comment type="cofactor">
    <cofactor evidence="1">
        <name>a divalent metal cation</name>
        <dbReference type="ChEBI" id="CHEBI:60240"/>
    </cofactor>
</comment>
<evidence type="ECO:0000256" key="7">
    <source>
        <dbReference type="ARBA" id="ARBA00023242"/>
    </source>
</evidence>
<dbReference type="Pfam" id="PF13359">
    <property type="entry name" value="DDE_Tnp_4"/>
    <property type="match status" value="1"/>
</dbReference>
<dbReference type="InterPro" id="IPR045249">
    <property type="entry name" value="HARBI1-like"/>
</dbReference>
<keyword evidence="10" id="KW-1185">Reference proteome</keyword>
<dbReference type="GO" id="GO:0046872">
    <property type="term" value="F:metal ion binding"/>
    <property type="evidence" value="ECO:0007669"/>
    <property type="project" value="UniProtKB-KW"/>
</dbReference>
<keyword evidence="5" id="KW-0479">Metal-binding</keyword>
<evidence type="ECO:0000313" key="10">
    <source>
        <dbReference type="Proteomes" id="UP001168821"/>
    </source>
</evidence>
<dbReference type="Proteomes" id="UP001168821">
    <property type="component" value="Unassembled WGS sequence"/>
</dbReference>
<keyword evidence="6" id="KW-0378">Hydrolase</keyword>
<gene>
    <name evidence="9" type="ORF">Zmor_028450</name>
</gene>
<evidence type="ECO:0000256" key="5">
    <source>
        <dbReference type="ARBA" id="ARBA00022723"/>
    </source>
</evidence>
<evidence type="ECO:0000259" key="8">
    <source>
        <dbReference type="Pfam" id="PF13359"/>
    </source>
</evidence>
<protein>
    <recommendedName>
        <fullName evidence="8">DDE Tnp4 domain-containing protein</fullName>
    </recommendedName>
</protein>
<evidence type="ECO:0000256" key="4">
    <source>
        <dbReference type="ARBA" id="ARBA00022722"/>
    </source>
</evidence>
<dbReference type="InterPro" id="IPR027806">
    <property type="entry name" value="HARBI1_dom"/>
</dbReference>
<dbReference type="GO" id="GO:0005634">
    <property type="term" value="C:nucleus"/>
    <property type="evidence" value="ECO:0007669"/>
    <property type="project" value="UniProtKB-SubCell"/>
</dbReference>
<evidence type="ECO:0000313" key="9">
    <source>
        <dbReference type="EMBL" id="KAJ3641982.1"/>
    </source>
</evidence>
<dbReference type="GO" id="GO:0004518">
    <property type="term" value="F:nuclease activity"/>
    <property type="evidence" value="ECO:0007669"/>
    <property type="project" value="UniProtKB-KW"/>
</dbReference>
<name>A0AA38HSR6_9CUCU</name>
<keyword evidence="4" id="KW-0540">Nuclease</keyword>
<dbReference type="PANTHER" id="PTHR22930">
    <property type="match status" value="1"/>
</dbReference>
<keyword evidence="7" id="KW-0539">Nucleus</keyword>
<dbReference type="EMBL" id="JALNTZ010000009">
    <property type="protein sequence ID" value="KAJ3641982.1"/>
    <property type="molecule type" value="Genomic_DNA"/>
</dbReference>
<dbReference type="PANTHER" id="PTHR22930:SF289">
    <property type="entry name" value="DDE TNP4 DOMAIN-CONTAINING PROTEIN-RELATED"/>
    <property type="match status" value="1"/>
</dbReference>
<dbReference type="GO" id="GO:0016787">
    <property type="term" value="F:hydrolase activity"/>
    <property type="evidence" value="ECO:0007669"/>
    <property type="project" value="UniProtKB-KW"/>
</dbReference>
<accession>A0AA38HSR6</accession>
<dbReference type="AlphaFoldDB" id="A0AA38HSR6"/>
<reference evidence="9" key="1">
    <citation type="journal article" date="2023" name="G3 (Bethesda)">
        <title>Whole genome assemblies of Zophobas morio and Tenebrio molitor.</title>
        <authorList>
            <person name="Kaur S."/>
            <person name="Stinson S.A."/>
            <person name="diCenzo G.C."/>
        </authorList>
    </citation>
    <scope>NUCLEOTIDE SEQUENCE</scope>
    <source>
        <strain evidence="9">QUZm001</strain>
    </source>
</reference>
<feature type="domain" description="DDE Tnp4" evidence="8">
    <location>
        <begin position="156"/>
        <end position="312"/>
    </location>
</feature>
<comment type="similarity">
    <text evidence="3">Belongs to the HARBI1 family.</text>
</comment>
<evidence type="ECO:0000256" key="3">
    <source>
        <dbReference type="ARBA" id="ARBA00006958"/>
    </source>
</evidence>